<dbReference type="SUPFAM" id="SSF102114">
    <property type="entry name" value="Radical SAM enzymes"/>
    <property type="match status" value="1"/>
</dbReference>
<dbReference type="SMART" id="SM00729">
    <property type="entry name" value="Elp3"/>
    <property type="match status" value="1"/>
</dbReference>
<gene>
    <name evidence="5" type="ORF">ENO04_02590</name>
</gene>
<dbReference type="Gene3D" id="3.80.30.30">
    <property type="match status" value="1"/>
</dbReference>
<evidence type="ECO:0000313" key="5">
    <source>
        <dbReference type="EMBL" id="HDS10499.1"/>
    </source>
</evidence>
<dbReference type="SFLD" id="SFLDG01084">
    <property type="entry name" value="Uncharacterised_Radical_SAM_Su"/>
    <property type="match status" value="1"/>
</dbReference>
<evidence type="ECO:0000256" key="2">
    <source>
        <dbReference type="ARBA" id="ARBA00023004"/>
    </source>
</evidence>
<dbReference type="PROSITE" id="PS51918">
    <property type="entry name" value="RADICAL_SAM"/>
    <property type="match status" value="1"/>
</dbReference>
<proteinExistence type="predicted"/>
<evidence type="ECO:0000256" key="3">
    <source>
        <dbReference type="ARBA" id="ARBA00023014"/>
    </source>
</evidence>
<keyword evidence="1" id="KW-0479">Metal-binding</keyword>
<evidence type="ECO:0000256" key="1">
    <source>
        <dbReference type="ARBA" id="ARBA00022723"/>
    </source>
</evidence>
<dbReference type="PANTHER" id="PTHR43432">
    <property type="entry name" value="SLR0285 PROTEIN"/>
    <property type="match status" value="1"/>
</dbReference>
<reference evidence="5" key="1">
    <citation type="journal article" date="2020" name="mSystems">
        <title>Genome- and Community-Level Interaction Insights into Carbon Utilization and Element Cycling Functions of Hydrothermarchaeota in Hydrothermal Sediment.</title>
        <authorList>
            <person name="Zhou Z."/>
            <person name="Liu Y."/>
            <person name="Xu W."/>
            <person name="Pan J."/>
            <person name="Luo Z.H."/>
            <person name="Li M."/>
        </authorList>
    </citation>
    <scope>NUCLEOTIDE SEQUENCE [LARGE SCALE GENOMIC DNA]</scope>
    <source>
        <strain evidence="5">SpSt-123</strain>
    </source>
</reference>
<dbReference type="SFLD" id="SFLDS00029">
    <property type="entry name" value="Radical_SAM"/>
    <property type="match status" value="1"/>
</dbReference>
<dbReference type="Pfam" id="PF04055">
    <property type="entry name" value="Radical_SAM"/>
    <property type="match status" value="1"/>
</dbReference>
<keyword evidence="2" id="KW-0408">Iron</keyword>
<sequence length="298" mass="33771">MNIYQGRLLRLFDPWRSPLCTCPVKYSLHPYTGCSHKCLYCYATAYIGLRESTPKKNFIENLRKELDKANRNMIVEMSTSSDPYPPIEDKLRLTRQTLKELFRRGFRVLITTKSSLVTRDVDLLSANRSAVMITITTLDERLSKVIEPGAPSPSERLLALKELAKKGVSVGARVDPVIPFVNDDPAELSLLVEKLQEVGVKHVVTSTYKAKPDSYRRIVSALPELEDKLRNIYFKGKTYVSGYYYLSLDVRMNLLRPVVNSARKLGLSYATCREGLVTKEFFSARSCDGSHLLSYSSP</sequence>
<comment type="caution">
    <text evidence="5">The sequence shown here is derived from an EMBL/GenBank/DDBJ whole genome shotgun (WGS) entry which is preliminary data.</text>
</comment>
<organism evidence="5">
    <name type="scientific">Fervidicoccus fontis</name>
    <dbReference type="NCBI Taxonomy" id="683846"/>
    <lineage>
        <taxon>Archaea</taxon>
        <taxon>Thermoproteota</taxon>
        <taxon>Thermoprotei</taxon>
        <taxon>Fervidicoccales</taxon>
        <taxon>Fervidicoccaceae</taxon>
        <taxon>Fervidicoccus</taxon>
    </lineage>
</organism>
<evidence type="ECO:0000259" key="4">
    <source>
        <dbReference type="PROSITE" id="PS51918"/>
    </source>
</evidence>
<dbReference type="GO" id="GO:0003824">
    <property type="term" value="F:catalytic activity"/>
    <property type="evidence" value="ECO:0007669"/>
    <property type="project" value="InterPro"/>
</dbReference>
<dbReference type="InterPro" id="IPR006638">
    <property type="entry name" value="Elp3/MiaA/NifB-like_rSAM"/>
</dbReference>
<dbReference type="CDD" id="cd01335">
    <property type="entry name" value="Radical_SAM"/>
    <property type="match status" value="1"/>
</dbReference>
<dbReference type="InterPro" id="IPR007197">
    <property type="entry name" value="rSAM"/>
</dbReference>
<protein>
    <submittedName>
        <fullName evidence="5">Radical SAM protein</fullName>
    </submittedName>
</protein>
<dbReference type="GO" id="GO:0046872">
    <property type="term" value="F:metal ion binding"/>
    <property type="evidence" value="ECO:0007669"/>
    <property type="project" value="UniProtKB-KW"/>
</dbReference>
<name>A0A7C1E1E3_9CREN</name>
<dbReference type="AlphaFoldDB" id="A0A7C1E1E3"/>
<accession>A0A7C1E1E3</accession>
<dbReference type="PANTHER" id="PTHR43432:SF3">
    <property type="entry name" value="SLR0285 PROTEIN"/>
    <property type="match status" value="1"/>
</dbReference>
<feature type="domain" description="Radical SAM core" evidence="4">
    <location>
        <begin position="20"/>
        <end position="249"/>
    </location>
</feature>
<dbReference type="InterPro" id="IPR058240">
    <property type="entry name" value="rSAM_sf"/>
</dbReference>
<dbReference type="GO" id="GO:0051536">
    <property type="term" value="F:iron-sulfur cluster binding"/>
    <property type="evidence" value="ECO:0007669"/>
    <property type="project" value="UniProtKB-KW"/>
</dbReference>
<keyword evidence="3" id="KW-0411">Iron-sulfur</keyword>
<dbReference type="InterPro" id="IPR040086">
    <property type="entry name" value="MJ0683-like"/>
</dbReference>
<dbReference type="EMBL" id="DSDY01000087">
    <property type="protein sequence ID" value="HDS10499.1"/>
    <property type="molecule type" value="Genomic_DNA"/>
</dbReference>